<reference evidence="2" key="1">
    <citation type="journal article" date="2007" name="PLoS ONE">
        <title>The first genome sequence of an elite grapevine cultivar (Pinot noir Vitis vinifera L.): coping with a highly heterozygous genome.</title>
        <authorList>
            <person name="Velasco R."/>
            <person name="Zharkikh A."/>
            <person name="Troggio M."/>
            <person name="Cartwright D.A."/>
            <person name="Cestaro A."/>
            <person name="Pruss D."/>
            <person name="Pindo M."/>
            <person name="FitzGerald L.M."/>
            <person name="Vezzulli S."/>
            <person name="Reid J."/>
            <person name="Malacarne G."/>
            <person name="Iliev D."/>
            <person name="Coppola G."/>
            <person name="Wardell B."/>
            <person name="Micheletti D."/>
            <person name="Macalma T."/>
            <person name="Facci M."/>
            <person name="Mitchell J.T."/>
            <person name="Perazzolli M."/>
            <person name="Eldredge G."/>
            <person name="Gatto P."/>
            <person name="Oyzerski R."/>
            <person name="Moretto M."/>
            <person name="Gutin N."/>
            <person name="Stefanini M."/>
            <person name="Chen Y."/>
            <person name="Segala C."/>
            <person name="Davenport C."/>
            <person name="Dematte L."/>
            <person name="Mraz A."/>
            <person name="Battilana J."/>
            <person name="Stormo K."/>
            <person name="Costa F."/>
            <person name="Tao Q."/>
            <person name="Si-Ammour A."/>
            <person name="Harkins T."/>
            <person name="Lackey A."/>
            <person name="Perbost C."/>
            <person name="Taillon B."/>
            <person name="Stella A."/>
            <person name="Solovyev V."/>
            <person name="Fawcett J.A."/>
            <person name="Sterck L."/>
            <person name="Vandepoele K."/>
            <person name="Grando S.M."/>
            <person name="Toppo S."/>
            <person name="Moser C."/>
            <person name="Lanchbury J."/>
            <person name="Bogden R."/>
            <person name="Skolnick M."/>
            <person name="Sgaramella V."/>
            <person name="Bhatnagar S.K."/>
            <person name="Fontana P."/>
            <person name="Gutin A."/>
            <person name="Van de Peer Y."/>
            <person name="Salamini F."/>
            <person name="Viola R."/>
        </authorList>
    </citation>
    <scope>NUCLEOTIDE SEQUENCE</scope>
</reference>
<dbReference type="PANTHER" id="PTHR31029:SF3">
    <property type="entry name" value="IRK-INTERACTING PROTEIN"/>
    <property type="match status" value="1"/>
</dbReference>
<dbReference type="EMBL" id="AM457806">
    <property type="protein sequence ID" value="CAN83195.1"/>
    <property type="molecule type" value="Genomic_DNA"/>
</dbReference>
<dbReference type="AlphaFoldDB" id="A5BFL0"/>
<dbReference type="PANTHER" id="PTHR31029">
    <property type="entry name" value="CYCLIN-DEPENDENT KINASE-LIKE PROTEIN"/>
    <property type="match status" value="1"/>
</dbReference>
<dbReference type="InterPro" id="IPR009012">
    <property type="entry name" value="GrpE_head"/>
</dbReference>
<evidence type="ECO:0000259" key="1">
    <source>
        <dbReference type="Pfam" id="PF24994"/>
    </source>
</evidence>
<dbReference type="Pfam" id="PF24994">
    <property type="entry name" value="GIL1_IRKI_C"/>
    <property type="match status" value="1"/>
</dbReference>
<dbReference type="SUPFAM" id="SSF51064">
    <property type="entry name" value="Head domain of nucleotide exchange factor GrpE"/>
    <property type="match status" value="1"/>
</dbReference>
<dbReference type="InterPro" id="IPR042316">
    <property type="entry name" value="IRKI-like"/>
</dbReference>
<dbReference type="InterPro" id="IPR056813">
    <property type="entry name" value="GIL1_IRKI_C"/>
</dbReference>
<dbReference type="ExpressionAtlas" id="A5BFL0">
    <property type="expression patterns" value="baseline and differential"/>
</dbReference>
<sequence length="57" mass="6918">MRVEENRSFDPHYMEDMFMDRQRSQGPSRVKIMVMPGFYVQDRVLRCKVLCRYKSVA</sequence>
<feature type="domain" description="GIL1/IRKI C-terminal" evidence="1">
    <location>
        <begin position="3"/>
        <end position="50"/>
    </location>
</feature>
<gene>
    <name evidence="2" type="ORF">VITISV_010342</name>
</gene>
<evidence type="ECO:0000313" key="2">
    <source>
        <dbReference type="EMBL" id="CAN83195.1"/>
    </source>
</evidence>
<organism evidence="2">
    <name type="scientific">Vitis vinifera</name>
    <name type="common">Grape</name>
    <dbReference type="NCBI Taxonomy" id="29760"/>
    <lineage>
        <taxon>Eukaryota</taxon>
        <taxon>Viridiplantae</taxon>
        <taxon>Streptophyta</taxon>
        <taxon>Embryophyta</taxon>
        <taxon>Tracheophyta</taxon>
        <taxon>Spermatophyta</taxon>
        <taxon>Magnoliopsida</taxon>
        <taxon>eudicotyledons</taxon>
        <taxon>Gunneridae</taxon>
        <taxon>Pentapetalae</taxon>
        <taxon>rosids</taxon>
        <taxon>Vitales</taxon>
        <taxon>Vitaceae</taxon>
        <taxon>Viteae</taxon>
        <taxon>Vitis</taxon>
    </lineage>
</organism>
<accession>A5BFL0</accession>
<dbReference type="GO" id="GO:0006457">
    <property type="term" value="P:protein folding"/>
    <property type="evidence" value="ECO:0007669"/>
    <property type="project" value="InterPro"/>
</dbReference>
<protein>
    <recommendedName>
        <fullName evidence="1">GIL1/IRKI C-terminal domain-containing protein</fullName>
    </recommendedName>
</protein>
<proteinExistence type="predicted"/>
<name>A5BFL0_VITVI</name>
<dbReference type="Gene3D" id="2.30.22.10">
    <property type="entry name" value="Head domain of nucleotide exchange factor GrpE"/>
    <property type="match status" value="1"/>
</dbReference>